<reference evidence="13 14" key="1">
    <citation type="submission" date="2015-01" db="EMBL/GenBank/DDBJ databases">
        <title>Rufibacter sp./DG31D/ whole genome sequencing.</title>
        <authorList>
            <person name="Kim M.K."/>
            <person name="Srinivasan S."/>
            <person name="Lee J.-J."/>
        </authorList>
    </citation>
    <scope>NUCLEOTIDE SEQUENCE [LARGE SCALE GENOMIC DNA]</scope>
    <source>
        <strain evidence="13 14">DG31D</strain>
    </source>
</reference>
<dbReference type="GO" id="GO:0005737">
    <property type="term" value="C:cytoplasm"/>
    <property type="evidence" value="ECO:0007669"/>
    <property type="project" value="UniProtKB-SubCell"/>
</dbReference>
<dbReference type="InterPro" id="IPR046887">
    <property type="entry name" value="RsmE_PUA-like"/>
</dbReference>
<dbReference type="STRING" id="1379910.TH63_06740"/>
<dbReference type="Proteomes" id="UP000036458">
    <property type="component" value="Chromosome"/>
</dbReference>
<sequence>MHLFFTPDLTPSSTSYTLSEEESKHCVRVLRLNQGDAVTLIDGRGGWYEAEIAEPNPKKTRLNILKHTQDPFQRAYKIHVAVAPTKNIDRIEWFVEKAVETGIDEITFLQCARSERKAVNMDRIEKIAVSAMKQSMKAQLPTLHPLTRYTDFLAQPQEGQKFIAHLVEGLERHSLARSVSGPETYTILIGPEGDFNPEEVAQALQAGYQPVTLGQSRLRTETAALAACHTIHVMLDV</sequence>
<accession>A0A0H4W4Q0</accession>
<dbReference type="InterPro" id="IPR029026">
    <property type="entry name" value="tRNA_m1G_MTases_N"/>
</dbReference>
<evidence type="ECO:0000256" key="9">
    <source>
        <dbReference type="ARBA" id="ARBA00047944"/>
    </source>
</evidence>
<comment type="subcellular location">
    <subcellularLocation>
        <location evidence="1 10">Cytoplasm</location>
    </subcellularLocation>
</comment>
<keyword evidence="5 10" id="KW-0489">Methyltransferase</keyword>
<gene>
    <name evidence="13" type="ORF">TH63_06740</name>
</gene>
<dbReference type="RefSeq" id="WP_048920277.1">
    <property type="nucleotide sequence ID" value="NZ_CP010777.1"/>
</dbReference>
<dbReference type="SUPFAM" id="SSF88697">
    <property type="entry name" value="PUA domain-like"/>
    <property type="match status" value="1"/>
</dbReference>
<feature type="domain" description="Ribosomal RNA small subunit methyltransferase E PUA-like" evidence="12">
    <location>
        <begin position="18"/>
        <end position="59"/>
    </location>
</feature>
<dbReference type="PANTHER" id="PTHR30027:SF3">
    <property type="entry name" value="16S RRNA (URACIL(1498)-N(3))-METHYLTRANSFERASE"/>
    <property type="match status" value="1"/>
</dbReference>
<proteinExistence type="inferred from homology"/>
<feature type="domain" description="Ribosomal RNA small subunit methyltransferase E methyltransferase" evidence="11">
    <location>
        <begin position="76"/>
        <end position="231"/>
    </location>
</feature>
<comment type="similarity">
    <text evidence="2 10">Belongs to the RNA methyltransferase RsmE family.</text>
</comment>
<dbReference type="InterPro" id="IPR015947">
    <property type="entry name" value="PUA-like_sf"/>
</dbReference>
<keyword evidence="6 10" id="KW-0808">Transferase</keyword>
<dbReference type="NCBIfam" id="TIGR00046">
    <property type="entry name" value="RsmE family RNA methyltransferase"/>
    <property type="match status" value="1"/>
</dbReference>
<evidence type="ECO:0000313" key="14">
    <source>
        <dbReference type="Proteomes" id="UP000036458"/>
    </source>
</evidence>
<keyword evidence="14" id="KW-1185">Reference proteome</keyword>
<dbReference type="Gene3D" id="3.40.1280.10">
    <property type="match status" value="1"/>
</dbReference>
<dbReference type="Pfam" id="PF04452">
    <property type="entry name" value="Methyltrans_RNA"/>
    <property type="match status" value="1"/>
</dbReference>
<evidence type="ECO:0000259" key="12">
    <source>
        <dbReference type="Pfam" id="PF20260"/>
    </source>
</evidence>
<evidence type="ECO:0000256" key="4">
    <source>
        <dbReference type="ARBA" id="ARBA00022552"/>
    </source>
</evidence>
<dbReference type="InterPro" id="IPR029028">
    <property type="entry name" value="Alpha/beta_knot_MTases"/>
</dbReference>
<evidence type="ECO:0000256" key="7">
    <source>
        <dbReference type="ARBA" id="ARBA00022691"/>
    </source>
</evidence>
<evidence type="ECO:0000256" key="5">
    <source>
        <dbReference type="ARBA" id="ARBA00022603"/>
    </source>
</evidence>
<evidence type="ECO:0000256" key="3">
    <source>
        <dbReference type="ARBA" id="ARBA00022490"/>
    </source>
</evidence>
<dbReference type="InterPro" id="IPR006700">
    <property type="entry name" value="RsmE"/>
</dbReference>
<dbReference type="PIRSF" id="PIRSF015601">
    <property type="entry name" value="MTase_slr0722"/>
    <property type="match status" value="1"/>
</dbReference>
<evidence type="ECO:0000256" key="1">
    <source>
        <dbReference type="ARBA" id="ARBA00004496"/>
    </source>
</evidence>
<dbReference type="EC" id="2.1.1.193" evidence="10"/>
<evidence type="ECO:0000259" key="11">
    <source>
        <dbReference type="Pfam" id="PF04452"/>
    </source>
</evidence>
<dbReference type="NCBIfam" id="NF008702">
    <property type="entry name" value="PRK11713.6-1"/>
    <property type="match status" value="1"/>
</dbReference>
<dbReference type="CDD" id="cd18084">
    <property type="entry name" value="RsmE-like"/>
    <property type="match status" value="1"/>
</dbReference>
<dbReference type="GO" id="GO:0070475">
    <property type="term" value="P:rRNA base methylation"/>
    <property type="evidence" value="ECO:0007669"/>
    <property type="project" value="TreeGrafter"/>
</dbReference>
<dbReference type="PANTHER" id="PTHR30027">
    <property type="entry name" value="RIBOSOMAL RNA SMALL SUBUNIT METHYLTRANSFERASE E"/>
    <property type="match status" value="1"/>
</dbReference>
<evidence type="ECO:0000256" key="10">
    <source>
        <dbReference type="PIRNR" id="PIRNR015601"/>
    </source>
</evidence>
<comment type="function">
    <text evidence="8 10">Specifically methylates the N3 position of the uracil ring of uridine 1498 (m3U1498) in 16S rRNA. Acts on the fully assembled 30S ribosomal subunit.</text>
</comment>
<comment type="catalytic activity">
    <reaction evidence="9 10">
        <text>uridine(1498) in 16S rRNA + S-adenosyl-L-methionine = N(3)-methyluridine(1498) in 16S rRNA + S-adenosyl-L-homocysteine + H(+)</text>
        <dbReference type="Rhea" id="RHEA:42920"/>
        <dbReference type="Rhea" id="RHEA-COMP:10283"/>
        <dbReference type="Rhea" id="RHEA-COMP:10284"/>
        <dbReference type="ChEBI" id="CHEBI:15378"/>
        <dbReference type="ChEBI" id="CHEBI:57856"/>
        <dbReference type="ChEBI" id="CHEBI:59789"/>
        <dbReference type="ChEBI" id="CHEBI:65315"/>
        <dbReference type="ChEBI" id="CHEBI:74502"/>
        <dbReference type="EC" id="2.1.1.193"/>
    </reaction>
</comment>
<dbReference type="KEGG" id="ruf:TH63_06740"/>
<evidence type="ECO:0000256" key="2">
    <source>
        <dbReference type="ARBA" id="ARBA00005528"/>
    </source>
</evidence>
<dbReference type="OrthoDB" id="9815641at2"/>
<dbReference type="Pfam" id="PF20260">
    <property type="entry name" value="PUA_4"/>
    <property type="match status" value="1"/>
</dbReference>
<keyword evidence="3 10" id="KW-0963">Cytoplasm</keyword>
<dbReference type="InterPro" id="IPR046886">
    <property type="entry name" value="RsmE_MTase_dom"/>
</dbReference>
<keyword evidence="4 10" id="KW-0698">rRNA processing</keyword>
<dbReference type="PATRIC" id="fig|1379910.4.peg.1473"/>
<name>A0A0H4W4Q0_9BACT</name>
<evidence type="ECO:0000256" key="8">
    <source>
        <dbReference type="ARBA" id="ARBA00025699"/>
    </source>
</evidence>
<protein>
    <recommendedName>
        <fullName evidence="10">Ribosomal RNA small subunit methyltransferase E</fullName>
        <ecNumber evidence="10">2.1.1.193</ecNumber>
    </recommendedName>
</protein>
<dbReference type="AlphaFoldDB" id="A0A0H4W4Q0"/>
<dbReference type="Gene3D" id="2.40.240.20">
    <property type="entry name" value="Hypothetical PUA domain-like, domain 1"/>
    <property type="match status" value="1"/>
</dbReference>
<organism evidence="13 14">
    <name type="scientific">Rufibacter radiotolerans</name>
    <dbReference type="NCBI Taxonomy" id="1379910"/>
    <lineage>
        <taxon>Bacteria</taxon>
        <taxon>Pseudomonadati</taxon>
        <taxon>Bacteroidota</taxon>
        <taxon>Cytophagia</taxon>
        <taxon>Cytophagales</taxon>
        <taxon>Hymenobacteraceae</taxon>
        <taxon>Rufibacter</taxon>
    </lineage>
</organism>
<evidence type="ECO:0000313" key="13">
    <source>
        <dbReference type="EMBL" id="AKQ45401.1"/>
    </source>
</evidence>
<dbReference type="GO" id="GO:0070042">
    <property type="term" value="F:rRNA (uridine-N3-)-methyltransferase activity"/>
    <property type="evidence" value="ECO:0007669"/>
    <property type="project" value="TreeGrafter"/>
</dbReference>
<evidence type="ECO:0000256" key="6">
    <source>
        <dbReference type="ARBA" id="ARBA00022679"/>
    </source>
</evidence>
<keyword evidence="7 10" id="KW-0949">S-adenosyl-L-methionine</keyword>
<dbReference type="EMBL" id="CP010777">
    <property type="protein sequence ID" value="AKQ45401.1"/>
    <property type="molecule type" value="Genomic_DNA"/>
</dbReference>
<dbReference type="SUPFAM" id="SSF75217">
    <property type="entry name" value="alpha/beta knot"/>
    <property type="match status" value="1"/>
</dbReference>